<name>A0A2H3KTT0_9CHLR</name>
<dbReference type="AlphaFoldDB" id="A0A2H3KTT0"/>
<comment type="caution">
    <text evidence="4">The sequence shown here is derived from an EMBL/GenBank/DDBJ whole genome shotgun (WGS) entry which is preliminary data.</text>
</comment>
<dbReference type="Gene3D" id="3.40.50.150">
    <property type="entry name" value="Vaccinia Virus protein VP39"/>
    <property type="match status" value="1"/>
</dbReference>
<evidence type="ECO:0000313" key="5">
    <source>
        <dbReference type="Proteomes" id="UP000220922"/>
    </source>
</evidence>
<dbReference type="EMBL" id="LYXE01000090">
    <property type="protein sequence ID" value="PDV98712.1"/>
    <property type="molecule type" value="Genomic_DNA"/>
</dbReference>
<dbReference type="SUPFAM" id="SSF53335">
    <property type="entry name" value="S-adenosyl-L-methionine-dependent methyltransferases"/>
    <property type="match status" value="1"/>
</dbReference>
<dbReference type="GO" id="GO:0032259">
    <property type="term" value="P:methylation"/>
    <property type="evidence" value="ECO:0007669"/>
    <property type="project" value="UniProtKB-KW"/>
</dbReference>
<feature type="domain" description="Methyltransferase type 11" evidence="3">
    <location>
        <begin position="50"/>
        <end position="91"/>
    </location>
</feature>
<sequence>MKQSCNPPSDGLVLEIGSGDNPNPRSNVLVDRFLGSDNRERGGDLVVDRPFVVADAHFLPFKDGAFAYAICSHILEHMDDPKQFARELQRTSAAGYIQSPSEIAERLFHWSFHRWYVNLVGDTLVLHPKEPAEPFGELFDYLYEYNPAYYFFQRSMPDLFWVEREWHGDNLQVEVRETSPLPLRDPVALRELVRPRRNPLVLIGLFFAALGARSLRTRARRLLRKAVGRSYV</sequence>
<dbReference type="InterPro" id="IPR029063">
    <property type="entry name" value="SAM-dependent_MTases_sf"/>
</dbReference>
<dbReference type="OrthoDB" id="9805171at2"/>
<feature type="region of interest" description="Disordered" evidence="1">
    <location>
        <begin position="1"/>
        <end position="20"/>
    </location>
</feature>
<keyword evidence="2" id="KW-0812">Transmembrane</keyword>
<evidence type="ECO:0000259" key="3">
    <source>
        <dbReference type="Pfam" id="PF08241"/>
    </source>
</evidence>
<evidence type="ECO:0000256" key="2">
    <source>
        <dbReference type="SAM" id="Phobius"/>
    </source>
</evidence>
<keyword evidence="2" id="KW-0472">Membrane</keyword>
<dbReference type="InterPro" id="IPR013216">
    <property type="entry name" value="Methyltransf_11"/>
</dbReference>
<organism evidence="4 5">
    <name type="scientific">Candidatus Chloroploca asiatica</name>
    <dbReference type="NCBI Taxonomy" id="1506545"/>
    <lineage>
        <taxon>Bacteria</taxon>
        <taxon>Bacillati</taxon>
        <taxon>Chloroflexota</taxon>
        <taxon>Chloroflexia</taxon>
        <taxon>Chloroflexales</taxon>
        <taxon>Chloroflexineae</taxon>
        <taxon>Oscillochloridaceae</taxon>
        <taxon>Candidatus Chloroploca</taxon>
    </lineage>
</organism>
<keyword evidence="4" id="KW-0489">Methyltransferase</keyword>
<gene>
    <name evidence="4" type="ORF">A9Q02_01860</name>
</gene>
<keyword evidence="5" id="KW-1185">Reference proteome</keyword>
<accession>A0A2H3KTT0</accession>
<dbReference type="Pfam" id="PF08241">
    <property type="entry name" value="Methyltransf_11"/>
    <property type="match status" value="1"/>
</dbReference>
<proteinExistence type="predicted"/>
<evidence type="ECO:0000256" key="1">
    <source>
        <dbReference type="SAM" id="MobiDB-lite"/>
    </source>
</evidence>
<keyword evidence="4" id="KW-0808">Transferase</keyword>
<reference evidence="4 5" key="1">
    <citation type="submission" date="2016-05" db="EMBL/GenBank/DDBJ databases">
        <authorList>
            <person name="Lavstsen T."/>
            <person name="Jespersen J.S."/>
        </authorList>
    </citation>
    <scope>NUCLEOTIDE SEQUENCE [LARGE SCALE GENOMIC DNA]</scope>
    <source>
        <strain evidence="4 5">B7-9</strain>
    </source>
</reference>
<dbReference type="Proteomes" id="UP000220922">
    <property type="component" value="Unassembled WGS sequence"/>
</dbReference>
<dbReference type="GO" id="GO:0008757">
    <property type="term" value="F:S-adenosylmethionine-dependent methyltransferase activity"/>
    <property type="evidence" value="ECO:0007669"/>
    <property type="project" value="InterPro"/>
</dbReference>
<keyword evidence="2" id="KW-1133">Transmembrane helix</keyword>
<evidence type="ECO:0000313" key="4">
    <source>
        <dbReference type="EMBL" id="PDV98712.1"/>
    </source>
</evidence>
<feature type="transmembrane region" description="Helical" evidence="2">
    <location>
        <begin position="199"/>
        <end position="215"/>
    </location>
</feature>
<protein>
    <submittedName>
        <fullName evidence="4">Methyltransferase type 11</fullName>
    </submittedName>
</protein>
<dbReference type="RefSeq" id="WP_097653116.1">
    <property type="nucleotide sequence ID" value="NZ_LYXE01000090.1"/>
</dbReference>